<dbReference type="EMBL" id="CABFNS010000740">
    <property type="protein sequence ID" value="VUC25792.1"/>
    <property type="molecule type" value="Genomic_DNA"/>
</dbReference>
<organism evidence="2 3">
    <name type="scientific">Bionectria ochroleuca</name>
    <name type="common">Gliocladium roseum</name>
    <dbReference type="NCBI Taxonomy" id="29856"/>
    <lineage>
        <taxon>Eukaryota</taxon>
        <taxon>Fungi</taxon>
        <taxon>Dikarya</taxon>
        <taxon>Ascomycota</taxon>
        <taxon>Pezizomycotina</taxon>
        <taxon>Sordariomycetes</taxon>
        <taxon>Hypocreomycetidae</taxon>
        <taxon>Hypocreales</taxon>
        <taxon>Bionectriaceae</taxon>
        <taxon>Clonostachys</taxon>
    </lineage>
</organism>
<feature type="region of interest" description="Disordered" evidence="1">
    <location>
        <begin position="77"/>
        <end position="97"/>
    </location>
</feature>
<reference evidence="2 3" key="1">
    <citation type="submission" date="2019-06" db="EMBL/GenBank/DDBJ databases">
        <authorList>
            <person name="Broberg M."/>
        </authorList>
    </citation>
    <scope>NUCLEOTIDE SEQUENCE [LARGE SCALE GENOMIC DNA]</scope>
</reference>
<accession>A0ABY6U6R5</accession>
<proteinExistence type="predicted"/>
<evidence type="ECO:0000313" key="2">
    <source>
        <dbReference type="EMBL" id="VUC25792.1"/>
    </source>
</evidence>
<dbReference type="Gene3D" id="3.30.710.10">
    <property type="entry name" value="Potassium Channel Kv1.1, Chain A"/>
    <property type="match status" value="1"/>
</dbReference>
<name>A0ABY6U6R5_BIOOC</name>
<sequence length="299" mass="33776">MKRSLLELDPSGDTILVLKCPNMQSGGEQEEPSLKKSKKKKKKRSQWIAQTTVPINANEPEPAIEPEIAAEPETAGGLFRPEPAAANESAGQSELTARPECKMPVVIAPEPEPETRVEQGADIVTDICALREFTPWDVYGEPTEVRLRVSSAHLCLASPVFRKTIRGSFKESIIRRDGFYEIRASEWDIEAFLVVLDTIHGHNRHVPKKISLELLVKVSTIVDYYDCHESVDRYIDIWIPQLESDLPKSYDEKVPIWLSISWVFRLTIIFEKMVKLAVMQLQDLMVMRGLPLTQAIIGT</sequence>
<evidence type="ECO:0008006" key="4">
    <source>
        <dbReference type="Google" id="ProtNLM"/>
    </source>
</evidence>
<protein>
    <recommendedName>
        <fullName evidence="4">BTB domain-containing protein</fullName>
    </recommendedName>
</protein>
<gene>
    <name evidence="2" type="ORF">CLO192961_LOCUS176173</name>
</gene>
<feature type="compositionally biased region" description="Basic residues" evidence="1">
    <location>
        <begin position="35"/>
        <end position="45"/>
    </location>
</feature>
<dbReference type="Proteomes" id="UP000766486">
    <property type="component" value="Unassembled WGS sequence"/>
</dbReference>
<comment type="caution">
    <text evidence="2">The sequence shown here is derived from an EMBL/GenBank/DDBJ whole genome shotgun (WGS) entry which is preliminary data.</text>
</comment>
<evidence type="ECO:0000256" key="1">
    <source>
        <dbReference type="SAM" id="MobiDB-lite"/>
    </source>
</evidence>
<dbReference type="InterPro" id="IPR011333">
    <property type="entry name" value="SKP1/BTB/POZ_sf"/>
</dbReference>
<feature type="region of interest" description="Disordered" evidence="1">
    <location>
        <begin position="1"/>
        <end position="62"/>
    </location>
</feature>
<keyword evidence="3" id="KW-1185">Reference proteome</keyword>
<evidence type="ECO:0000313" key="3">
    <source>
        <dbReference type="Proteomes" id="UP000766486"/>
    </source>
</evidence>
<dbReference type="SUPFAM" id="SSF54695">
    <property type="entry name" value="POZ domain"/>
    <property type="match status" value="1"/>
</dbReference>